<keyword evidence="5" id="KW-1185">Reference proteome</keyword>
<feature type="coiled-coil region" evidence="1">
    <location>
        <begin position="148"/>
        <end position="175"/>
    </location>
</feature>
<evidence type="ECO:0000256" key="1">
    <source>
        <dbReference type="SAM" id="Coils"/>
    </source>
</evidence>
<keyword evidence="1" id="KW-0175">Coiled coil</keyword>
<dbReference type="SUPFAM" id="SSF47473">
    <property type="entry name" value="EF-hand"/>
    <property type="match status" value="1"/>
</dbReference>
<evidence type="ECO:0000313" key="4">
    <source>
        <dbReference type="EMBL" id="CDW84231.1"/>
    </source>
</evidence>
<sequence length="509" mass="58572">MKSSKQPQATGFSGGLDPKASMGGSAGITYSSIANIPKAKRTKLISEAKPMLGGAKKCKDIWQAIRKADFRKEGILNETNINLVFEKNKETIHDLLRIQTATDFIDLFDQDKDGFLNEDEQVLIFSLIKQKMQLLAQELCNIHEYQTYKDLMKEIRQLEEDIVSYQDELRQNIQETQLTEYVQIGDEKLKEFYDEWEQIFADFENDSLKKIEDLKMEHEQQMEFVNQKLDRAPSAKLKDMQNNEKLVAINERIEEAMNYRKELKDLEVQEAERVEKLRNENAEKQRKTLLGKQLEAKIETGRHNLKIKMDKSLNVLQKEINLHVNDIKRIQGLMTRLAIMRGETLDELKRNKEKARKTMKQLNNTKKLGESTSPDRATKAGGFTQTMGGSIDEESPINMLLFSNMKKGSNMNGMLSNSLGNTMSSNTNYTNVILPLKQILKTCSITKFDIATENENEKKPINAEEDHKKANNQGLQTKIKKLLDQRKPPTETLPSLCEQYDEDLNLIQK</sequence>
<protein>
    <recommendedName>
        <fullName evidence="3">EF-hand domain-containing protein</fullName>
    </recommendedName>
</protein>
<dbReference type="InterPro" id="IPR011992">
    <property type="entry name" value="EF-hand-dom_pair"/>
</dbReference>
<dbReference type="GO" id="GO:0005509">
    <property type="term" value="F:calcium ion binding"/>
    <property type="evidence" value="ECO:0007669"/>
    <property type="project" value="InterPro"/>
</dbReference>
<dbReference type="InParanoid" id="A0A078AQL6"/>
<feature type="region of interest" description="Disordered" evidence="2">
    <location>
        <begin position="366"/>
        <end position="389"/>
    </location>
</feature>
<dbReference type="Proteomes" id="UP000039865">
    <property type="component" value="Unassembled WGS sequence"/>
</dbReference>
<reference evidence="4 5" key="1">
    <citation type="submission" date="2014-06" db="EMBL/GenBank/DDBJ databases">
        <authorList>
            <person name="Swart Estienne"/>
        </authorList>
    </citation>
    <scope>NUCLEOTIDE SEQUENCE [LARGE SCALE GENOMIC DNA]</scope>
    <source>
        <strain evidence="4 5">130c</strain>
    </source>
</reference>
<feature type="coiled-coil region" evidence="1">
    <location>
        <begin position="201"/>
        <end position="287"/>
    </location>
</feature>
<accession>A0A078AQL6</accession>
<evidence type="ECO:0000256" key="2">
    <source>
        <dbReference type="SAM" id="MobiDB-lite"/>
    </source>
</evidence>
<feature type="domain" description="EF-hand" evidence="3">
    <location>
        <begin position="96"/>
        <end position="131"/>
    </location>
</feature>
<dbReference type="OrthoDB" id="311214at2759"/>
<gene>
    <name evidence="4" type="primary">Contig16049.g788</name>
    <name evidence="4" type="ORF">STYLEM_13288</name>
</gene>
<organism evidence="4 5">
    <name type="scientific">Stylonychia lemnae</name>
    <name type="common">Ciliate</name>
    <dbReference type="NCBI Taxonomy" id="5949"/>
    <lineage>
        <taxon>Eukaryota</taxon>
        <taxon>Sar</taxon>
        <taxon>Alveolata</taxon>
        <taxon>Ciliophora</taxon>
        <taxon>Intramacronucleata</taxon>
        <taxon>Spirotrichea</taxon>
        <taxon>Stichotrichia</taxon>
        <taxon>Sporadotrichida</taxon>
        <taxon>Oxytrichidae</taxon>
        <taxon>Stylonychinae</taxon>
        <taxon>Stylonychia</taxon>
    </lineage>
</organism>
<dbReference type="InterPro" id="IPR002048">
    <property type="entry name" value="EF_hand_dom"/>
</dbReference>
<evidence type="ECO:0000313" key="5">
    <source>
        <dbReference type="Proteomes" id="UP000039865"/>
    </source>
</evidence>
<evidence type="ECO:0000259" key="3">
    <source>
        <dbReference type="PROSITE" id="PS50222"/>
    </source>
</evidence>
<feature type="compositionally biased region" description="Polar residues" evidence="2">
    <location>
        <begin position="366"/>
        <end position="375"/>
    </location>
</feature>
<proteinExistence type="predicted"/>
<dbReference type="AlphaFoldDB" id="A0A078AQL6"/>
<name>A0A078AQL6_STYLE</name>
<dbReference type="OMA" id="ICEYQDV"/>
<dbReference type="PROSITE" id="PS50222">
    <property type="entry name" value="EF_HAND_2"/>
    <property type="match status" value="1"/>
</dbReference>
<dbReference type="EMBL" id="CCKQ01012613">
    <property type="protein sequence ID" value="CDW84231.1"/>
    <property type="molecule type" value="Genomic_DNA"/>
</dbReference>